<comment type="caution">
    <text evidence="2">The sequence shown here is derived from an EMBL/GenBank/DDBJ whole genome shotgun (WGS) entry which is preliminary data.</text>
</comment>
<evidence type="ECO:0000313" key="2">
    <source>
        <dbReference type="EMBL" id="MCG4744858.1"/>
    </source>
</evidence>
<sequence>MRKILIAAAGLAAYGAVSGQGGFFTGLREMVQIRYVEEQEAAPVDRTGNLRTEPAADGGWQQREAPLEGRRRKEGVTIILDKGSVSIFRMEEHMETGSD</sequence>
<evidence type="ECO:0000256" key="1">
    <source>
        <dbReference type="SAM" id="MobiDB-lite"/>
    </source>
</evidence>
<reference evidence="3" key="2">
    <citation type="submission" date="2020-02" db="EMBL/GenBank/DDBJ databases">
        <authorList>
            <person name="Littmann E."/>
            <person name="Sorbara M."/>
        </authorList>
    </citation>
    <scope>NUCLEOTIDE SEQUENCE</scope>
    <source>
        <strain evidence="3">MSK.1.17</strain>
    </source>
</reference>
<proteinExistence type="predicted"/>
<reference evidence="3 4" key="1">
    <citation type="journal article" date="2020" name="Cell Host Microbe">
        <title>Functional and Genomic Variation between Human-Derived Isolates of Lachnospiraceae Reveals Inter- and Intra-Species Diversity.</title>
        <authorList>
            <person name="Sorbara M.T."/>
            <person name="Littmann E.R."/>
            <person name="Fontana E."/>
            <person name="Moody T.U."/>
            <person name="Kohout C.E."/>
            <person name="Gjonbalaj M."/>
            <person name="Eaton V."/>
            <person name="Seok R."/>
            <person name="Leiner I.M."/>
            <person name="Pamer E.G."/>
        </authorList>
    </citation>
    <scope>NUCLEOTIDE SEQUENCE [LARGE SCALE GENOMIC DNA]</scope>
    <source>
        <strain evidence="3 4">MSK.1.17</strain>
    </source>
</reference>
<dbReference type="GeneID" id="97206747"/>
<evidence type="ECO:0000313" key="5">
    <source>
        <dbReference type="Proteomes" id="UP001299608"/>
    </source>
</evidence>
<reference evidence="2" key="3">
    <citation type="submission" date="2022-01" db="EMBL/GenBank/DDBJ databases">
        <title>Collection of gut derived symbiotic bacterial strains cultured from healthy donors.</title>
        <authorList>
            <person name="Lin H."/>
            <person name="Kohout C."/>
            <person name="Waligurski E."/>
            <person name="Pamer E.G."/>
        </authorList>
    </citation>
    <scope>NUCLEOTIDE SEQUENCE</scope>
    <source>
        <strain evidence="2">DFI.6.55</strain>
    </source>
</reference>
<dbReference type="Proteomes" id="UP000669239">
    <property type="component" value="Unassembled WGS sequence"/>
</dbReference>
<dbReference type="EMBL" id="JAKNGE010000005">
    <property type="protein sequence ID" value="MCG4744858.1"/>
    <property type="molecule type" value="Genomic_DNA"/>
</dbReference>
<dbReference type="EMBL" id="JAAITT010000029">
    <property type="protein sequence ID" value="NSJ50679.1"/>
    <property type="molecule type" value="Genomic_DNA"/>
</dbReference>
<evidence type="ECO:0000313" key="3">
    <source>
        <dbReference type="EMBL" id="NSJ50679.1"/>
    </source>
</evidence>
<protein>
    <submittedName>
        <fullName evidence="2">Uncharacterized protein</fullName>
    </submittedName>
</protein>
<dbReference type="RefSeq" id="WP_147325795.1">
    <property type="nucleotide sequence ID" value="NZ_BAABZL010000001.1"/>
</dbReference>
<evidence type="ECO:0000313" key="4">
    <source>
        <dbReference type="Proteomes" id="UP000669239"/>
    </source>
</evidence>
<dbReference type="Proteomes" id="UP001299608">
    <property type="component" value="Unassembled WGS sequence"/>
</dbReference>
<keyword evidence="4" id="KW-1185">Reference proteome</keyword>
<gene>
    <name evidence="3" type="ORF">G5B36_18490</name>
    <name evidence="2" type="ORF">L0N08_05485</name>
</gene>
<feature type="region of interest" description="Disordered" evidence="1">
    <location>
        <begin position="44"/>
        <end position="71"/>
    </location>
</feature>
<dbReference type="AlphaFoldDB" id="A0AAW5BNB4"/>
<organism evidence="2 5">
    <name type="scientific">Enterocloster aldenensis</name>
    <dbReference type="NCBI Taxonomy" id="358742"/>
    <lineage>
        <taxon>Bacteria</taxon>
        <taxon>Bacillati</taxon>
        <taxon>Bacillota</taxon>
        <taxon>Clostridia</taxon>
        <taxon>Lachnospirales</taxon>
        <taxon>Lachnospiraceae</taxon>
        <taxon>Enterocloster</taxon>
    </lineage>
</organism>
<accession>A0AAW5BNB4</accession>
<name>A0AAW5BNB4_9FIRM</name>